<evidence type="ECO:0000313" key="2">
    <source>
        <dbReference type="EMBL" id="KAK8956144.1"/>
    </source>
</evidence>
<dbReference type="Proteomes" id="UP001412067">
    <property type="component" value="Unassembled WGS sequence"/>
</dbReference>
<dbReference type="GO" id="GO:0004180">
    <property type="term" value="F:carboxypeptidase activity"/>
    <property type="evidence" value="ECO:0007669"/>
    <property type="project" value="UniProtKB-KW"/>
</dbReference>
<evidence type="ECO:0000256" key="1">
    <source>
        <dbReference type="SAM" id="MobiDB-lite"/>
    </source>
</evidence>
<accession>A0ABR2M2T7</accession>
<name>A0ABR2M2T7_9ASPA</name>
<dbReference type="SUPFAM" id="SSF53187">
    <property type="entry name" value="Zn-dependent exopeptidases"/>
    <property type="match status" value="1"/>
</dbReference>
<dbReference type="EMBL" id="JBBWWR010000013">
    <property type="protein sequence ID" value="KAK8956144.1"/>
    <property type="molecule type" value="Genomic_DNA"/>
</dbReference>
<organism evidence="2 3">
    <name type="scientific">Platanthera guangdongensis</name>
    <dbReference type="NCBI Taxonomy" id="2320717"/>
    <lineage>
        <taxon>Eukaryota</taxon>
        <taxon>Viridiplantae</taxon>
        <taxon>Streptophyta</taxon>
        <taxon>Embryophyta</taxon>
        <taxon>Tracheophyta</taxon>
        <taxon>Spermatophyta</taxon>
        <taxon>Magnoliopsida</taxon>
        <taxon>Liliopsida</taxon>
        <taxon>Asparagales</taxon>
        <taxon>Orchidaceae</taxon>
        <taxon>Orchidoideae</taxon>
        <taxon>Orchideae</taxon>
        <taxon>Orchidinae</taxon>
        <taxon>Platanthera</taxon>
    </lineage>
</organism>
<gene>
    <name evidence="2" type="primary">AMP1</name>
    <name evidence="2" type="ORF">KSP40_PGU022140</name>
</gene>
<keyword evidence="3" id="KW-1185">Reference proteome</keyword>
<protein>
    <submittedName>
        <fullName evidence="2">Glutamate carboxypeptidase 2</fullName>
    </submittedName>
</protein>
<evidence type="ECO:0000313" key="3">
    <source>
        <dbReference type="Proteomes" id="UP001412067"/>
    </source>
</evidence>
<comment type="caution">
    <text evidence="2">The sequence shown here is derived from an EMBL/GenBank/DDBJ whole genome shotgun (WGS) entry which is preliminary data.</text>
</comment>
<reference evidence="2 3" key="1">
    <citation type="journal article" date="2022" name="Nat. Plants">
        <title>Genomes of leafy and leafless Platanthera orchids illuminate the evolution of mycoheterotrophy.</title>
        <authorList>
            <person name="Li M.H."/>
            <person name="Liu K.W."/>
            <person name="Li Z."/>
            <person name="Lu H.C."/>
            <person name="Ye Q.L."/>
            <person name="Zhang D."/>
            <person name="Wang J.Y."/>
            <person name="Li Y.F."/>
            <person name="Zhong Z.M."/>
            <person name="Liu X."/>
            <person name="Yu X."/>
            <person name="Liu D.K."/>
            <person name="Tu X.D."/>
            <person name="Liu B."/>
            <person name="Hao Y."/>
            <person name="Liao X.Y."/>
            <person name="Jiang Y.T."/>
            <person name="Sun W.H."/>
            <person name="Chen J."/>
            <person name="Chen Y.Q."/>
            <person name="Ai Y."/>
            <person name="Zhai J.W."/>
            <person name="Wu S.S."/>
            <person name="Zhou Z."/>
            <person name="Hsiao Y.Y."/>
            <person name="Wu W.L."/>
            <person name="Chen Y.Y."/>
            <person name="Lin Y.F."/>
            <person name="Hsu J.L."/>
            <person name="Li C.Y."/>
            <person name="Wang Z.W."/>
            <person name="Zhao X."/>
            <person name="Zhong W.Y."/>
            <person name="Ma X.K."/>
            <person name="Ma L."/>
            <person name="Huang J."/>
            <person name="Chen G.Z."/>
            <person name="Huang M.Z."/>
            <person name="Huang L."/>
            <person name="Peng D.H."/>
            <person name="Luo Y.B."/>
            <person name="Zou S.Q."/>
            <person name="Chen S.P."/>
            <person name="Lan S."/>
            <person name="Tsai W.C."/>
            <person name="Van de Peer Y."/>
            <person name="Liu Z.J."/>
        </authorList>
    </citation>
    <scope>NUCLEOTIDE SEQUENCE [LARGE SCALE GENOMIC DNA]</scope>
    <source>
        <strain evidence="2">Lor288</strain>
    </source>
</reference>
<dbReference type="Gene3D" id="3.40.630.10">
    <property type="entry name" value="Zn peptidases"/>
    <property type="match status" value="1"/>
</dbReference>
<feature type="region of interest" description="Disordered" evidence="1">
    <location>
        <begin position="135"/>
        <end position="154"/>
    </location>
</feature>
<keyword evidence="2" id="KW-0645">Protease</keyword>
<keyword evidence="2" id="KW-0378">Hydrolase</keyword>
<feature type="region of interest" description="Disordered" evidence="1">
    <location>
        <begin position="192"/>
        <end position="213"/>
    </location>
</feature>
<proteinExistence type="predicted"/>
<sequence>MLNHRTHFSFQNPGQRWRCGAYYKARVDRLGSSSSWTGGGLAARRDERATYNELSGWTRFFDLSRYVLVGNHYDAWTFGAVDPNSGTAAFLEKDKQRPEGWNSMFQFDLEVQAARGTRRVEWWGFREVTTRNRAVPPKSMPKRRVRAGQEKCPPRPLGRIHEATLCEITCQMYRPGSPEECPHQILSRTGECPRTSGIQGRTHMQAYPSTCPN</sequence>
<keyword evidence="2" id="KW-0121">Carboxypeptidase</keyword>